<comment type="caution">
    <text evidence="6">The sequence shown here is derived from an EMBL/GenBank/DDBJ whole genome shotgun (WGS) entry which is preliminary data.</text>
</comment>
<dbReference type="InterPro" id="IPR036390">
    <property type="entry name" value="WH_DNA-bd_sf"/>
</dbReference>
<evidence type="ECO:0000256" key="4">
    <source>
        <dbReference type="ARBA" id="ARBA00023163"/>
    </source>
</evidence>
<reference evidence="6 7" key="1">
    <citation type="journal article" date="2014" name="Appl. Environ. Microbiol.">
        <title>Genomic encyclopedia of type strains of the genus Bifidobacterium.</title>
        <authorList>
            <person name="Milani C."/>
            <person name="Lugli G.A."/>
            <person name="Duranti S."/>
            <person name="Turroni F."/>
            <person name="Bottacini F."/>
            <person name="Mangifesta M."/>
            <person name="Sanchez B."/>
            <person name="Viappiani A."/>
            <person name="Mancabelli L."/>
            <person name="Taminiau B."/>
            <person name="Delcenserie V."/>
            <person name="Barrangou R."/>
            <person name="Margolles A."/>
            <person name="van Sinderen D."/>
            <person name="Ventura M."/>
        </authorList>
    </citation>
    <scope>NUCLEOTIDE SEQUENCE [LARGE SCALE GENOMIC DNA]</scope>
    <source>
        <strain evidence="6 7">DSM 19703</strain>
    </source>
</reference>
<dbReference type="SUPFAM" id="SSF53850">
    <property type="entry name" value="Periplasmic binding protein-like II"/>
    <property type="match status" value="1"/>
</dbReference>
<keyword evidence="3" id="KW-0238">DNA-binding</keyword>
<sequence length="299" mass="33777">MFQQMRYFIAVVEEHNFLRAAERCNISQSAISQQIKALENKIGAQLLARKGRSFELTEAGEYFYNQSKPLLRSLDALVRKTGQMAQNVHSSLKVAYLQSYGSAEFLQAVSKFSQRFPQIVLDIEHGTHEDLYRLLTDEKVDLVFSDQRRALSERFVNYYLTETVFRVVLAKRLLPSGTTTVDLAQLAGLPCILVAQEGQRQAEEDYHRDVLGVQSRFLMAGSLEDAKILVAAKKGFMLVDDHAGRLIDSGVGSALPVTSQGRPLVREYYAFWRQGNSGYCVEAFARLLKEQFDSTTSEQ</sequence>
<dbReference type="eggNOG" id="COG0583">
    <property type="taxonomic scope" value="Bacteria"/>
</dbReference>
<keyword evidence="2" id="KW-0805">Transcription regulation</keyword>
<dbReference type="AlphaFoldDB" id="A0A086BP96"/>
<evidence type="ECO:0000313" key="7">
    <source>
        <dbReference type="Proteomes" id="UP000028730"/>
    </source>
</evidence>
<name>A0A086BP96_9BIFI</name>
<evidence type="ECO:0000256" key="2">
    <source>
        <dbReference type="ARBA" id="ARBA00023015"/>
    </source>
</evidence>
<feature type="domain" description="HTH lysR-type" evidence="5">
    <location>
        <begin position="1"/>
        <end position="57"/>
    </location>
</feature>
<dbReference type="PRINTS" id="PR00039">
    <property type="entry name" value="HTHLYSR"/>
</dbReference>
<evidence type="ECO:0000259" key="5">
    <source>
        <dbReference type="PROSITE" id="PS50931"/>
    </source>
</evidence>
<dbReference type="FunFam" id="1.10.10.10:FF:000001">
    <property type="entry name" value="LysR family transcriptional regulator"/>
    <property type="match status" value="1"/>
</dbReference>
<proteinExistence type="inferred from homology"/>
<dbReference type="GO" id="GO:0032993">
    <property type="term" value="C:protein-DNA complex"/>
    <property type="evidence" value="ECO:0007669"/>
    <property type="project" value="TreeGrafter"/>
</dbReference>
<evidence type="ECO:0000256" key="1">
    <source>
        <dbReference type="ARBA" id="ARBA00009437"/>
    </source>
</evidence>
<keyword evidence="7" id="KW-1185">Reference proteome</keyword>
<evidence type="ECO:0000313" key="6">
    <source>
        <dbReference type="EMBL" id="KFF30760.1"/>
    </source>
</evidence>
<dbReference type="Gene3D" id="1.10.10.10">
    <property type="entry name" value="Winged helix-like DNA-binding domain superfamily/Winged helix DNA-binding domain"/>
    <property type="match status" value="1"/>
</dbReference>
<dbReference type="SUPFAM" id="SSF46785">
    <property type="entry name" value="Winged helix' DNA-binding domain"/>
    <property type="match status" value="1"/>
</dbReference>
<comment type="similarity">
    <text evidence="1">Belongs to the LysR transcriptional regulatory family.</text>
</comment>
<dbReference type="GO" id="GO:0003677">
    <property type="term" value="F:DNA binding"/>
    <property type="evidence" value="ECO:0007669"/>
    <property type="project" value="UniProtKB-KW"/>
</dbReference>
<dbReference type="InterPro" id="IPR005119">
    <property type="entry name" value="LysR_subst-bd"/>
</dbReference>
<dbReference type="InterPro" id="IPR036388">
    <property type="entry name" value="WH-like_DNA-bd_sf"/>
</dbReference>
<dbReference type="OrthoDB" id="3181812at2"/>
<dbReference type="Gene3D" id="3.40.190.10">
    <property type="entry name" value="Periplasmic binding protein-like II"/>
    <property type="match status" value="2"/>
</dbReference>
<dbReference type="GO" id="GO:0003700">
    <property type="term" value="F:DNA-binding transcription factor activity"/>
    <property type="evidence" value="ECO:0007669"/>
    <property type="project" value="InterPro"/>
</dbReference>
<dbReference type="PANTHER" id="PTHR30346">
    <property type="entry name" value="TRANSCRIPTIONAL DUAL REGULATOR HCAR-RELATED"/>
    <property type="match status" value="1"/>
</dbReference>
<dbReference type="RefSeq" id="WP_044087742.1">
    <property type="nucleotide sequence ID" value="NZ_ATLK01000001.1"/>
</dbReference>
<dbReference type="Proteomes" id="UP000028730">
    <property type="component" value="Unassembled WGS sequence"/>
</dbReference>
<dbReference type="Pfam" id="PF00126">
    <property type="entry name" value="HTH_1"/>
    <property type="match status" value="1"/>
</dbReference>
<dbReference type="PROSITE" id="PS50931">
    <property type="entry name" value="HTH_LYSR"/>
    <property type="match status" value="1"/>
</dbReference>
<dbReference type="CDD" id="cd05466">
    <property type="entry name" value="PBP2_LTTR_substrate"/>
    <property type="match status" value="1"/>
</dbReference>
<protein>
    <submittedName>
        <fullName evidence="6">Transcription regulator, lysR family</fullName>
    </submittedName>
</protein>
<dbReference type="Pfam" id="PF03466">
    <property type="entry name" value="LysR_substrate"/>
    <property type="match status" value="1"/>
</dbReference>
<dbReference type="STRING" id="1341695.BBOMB_0067"/>
<dbReference type="EMBL" id="ATLK01000001">
    <property type="protein sequence ID" value="KFF30760.1"/>
    <property type="molecule type" value="Genomic_DNA"/>
</dbReference>
<organism evidence="6 7">
    <name type="scientific">Bifidobacterium bombi DSM 19703</name>
    <dbReference type="NCBI Taxonomy" id="1341695"/>
    <lineage>
        <taxon>Bacteria</taxon>
        <taxon>Bacillati</taxon>
        <taxon>Actinomycetota</taxon>
        <taxon>Actinomycetes</taxon>
        <taxon>Bifidobacteriales</taxon>
        <taxon>Bifidobacteriaceae</taxon>
        <taxon>Bifidobacterium</taxon>
    </lineage>
</organism>
<gene>
    <name evidence="6" type="ORF">BBOMB_0067</name>
</gene>
<dbReference type="InterPro" id="IPR000847">
    <property type="entry name" value="LysR_HTH_N"/>
</dbReference>
<keyword evidence="4" id="KW-0804">Transcription</keyword>
<evidence type="ECO:0000256" key="3">
    <source>
        <dbReference type="ARBA" id="ARBA00023125"/>
    </source>
</evidence>
<dbReference type="PANTHER" id="PTHR30346:SF0">
    <property type="entry name" value="HCA OPERON TRANSCRIPTIONAL ACTIVATOR HCAR"/>
    <property type="match status" value="1"/>
</dbReference>
<accession>A0A086BP96</accession>